<name>A0A084VU03_ANOSI</name>
<evidence type="ECO:0000313" key="3">
    <source>
        <dbReference type="EnsemblMetazoa" id="ASIC009046-PA"/>
    </source>
</evidence>
<evidence type="ECO:0000313" key="2">
    <source>
        <dbReference type="EMBL" id="KFB41447.1"/>
    </source>
</evidence>
<keyword evidence="4" id="KW-1185">Reference proteome</keyword>
<dbReference type="AlphaFoldDB" id="A0A084VU03"/>
<dbReference type="EMBL" id="ATLV01016615">
    <property type="status" value="NOT_ANNOTATED_CDS"/>
    <property type="molecule type" value="Genomic_DNA"/>
</dbReference>
<gene>
    <name evidence="2" type="ORF">ZHAS_00009046</name>
</gene>
<feature type="region of interest" description="Disordered" evidence="1">
    <location>
        <begin position="15"/>
        <end position="36"/>
    </location>
</feature>
<dbReference type="EMBL" id="KE525097">
    <property type="protein sequence ID" value="KFB41447.1"/>
    <property type="molecule type" value="Genomic_DNA"/>
</dbReference>
<evidence type="ECO:0000313" key="4">
    <source>
        <dbReference type="Proteomes" id="UP000030765"/>
    </source>
</evidence>
<dbReference type="EnsemblMetazoa" id="ASIC009046-RA">
    <property type="protein sequence ID" value="ASIC009046-PA"/>
    <property type="gene ID" value="ASIC009046"/>
</dbReference>
<reference evidence="2 4" key="1">
    <citation type="journal article" date="2014" name="BMC Genomics">
        <title>Genome sequence of Anopheles sinensis provides insight into genetics basis of mosquito competence for malaria parasites.</title>
        <authorList>
            <person name="Zhou D."/>
            <person name="Zhang D."/>
            <person name="Ding G."/>
            <person name="Shi L."/>
            <person name="Hou Q."/>
            <person name="Ye Y."/>
            <person name="Xu Y."/>
            <person name="Zhou H."/>
            <person name="Xiong C."/>
            <person name="Li S."/>
            <person name="Yu J."/>
            <person name="Hong S."/>
            <person name="Yu X."/>
            <person name="Zou P."/>
            <person name="Chen C."/>
            <person name="Chang X."/>
            <person name="Wang W."/>
            <person name="Lv Y."/>
            <person name="Sun Y."/>
            <person name="Ma L."/>
            <person name="Shen B."/>
            <person name="Zhu C."/>
        </authorList>
    </citation>
    <scope>NUCLEOTIDE SEQUENCE [LARGE SCALE GENOMIC DNA]</scope>
</reference>
<protein>
    <submittedName>
        <fullName evidence="2 3">Plant regulator RWP-RK family protein, putative isoform 2</fullName>
    </submittedName>
</protein>
<organism evidence="2">
    <name type="scientific">Anopheles sinensis</name>
    <name type="common">Mosquito</name>
    <dbReference type="NCBI Taxonomy" id="74873"/>
    <lineage>
        <taxon>Eukaryota</taxon>
        <taxon>Metazoa</taxon>
        <taxon>Ecdysozoa</taxon>
        <taxon>Arthropoda</taxon>
        <taxon>Hexapoda</taxon>
        <taxon>Insecta</taxon>
        <taxon>Pterygota</taxon>
        <taxon>Neoptera</taxon>
        <taxon>Endopterygota</taxon>
        <taxon>Diptera</taxon>
        <taxon>Nematocera</taxon>
        <taxon>Culicoidea</taxon>
        <taxon>Culicidae</taxon>
        <taxon>Anophelinae</taxon>
        <taxon>Anopheles</taxon>
    </lineage>
</organism>
<dbReference type="VEuPathDB" id="VectorBase:ASIC009046"/>
<sequence length="59" mass="6262">MMVITGDLARHPVCGAFPGHDGASGRTGPPPPTPRVENWPDLQCSNLLLRGRALGRFPA</sequence>
<dbReference type="Proteomes" id="UP000030765">
    <property type="component" value="Unassembled WGS sequence"/>
</dbReference>
<accession>A0A084VU03</accession>
<evidence type="ECO:0000256" key="1">
    <source>
        <dbReference type="SAM" id="MobiDB-lite"/>
    </source>
</evidence>
<reference evidence="3" key="2">
    <citation type="submission" date="2020-05" db="UniProtKB">
        <authorList>
            <consortium name="EnsemblMetazoa"/>
        </authorList>
    </citation>
    <scope>IDENTIFICATION</scope>
</reference>
<proteinExistence type="predicted"/>